<evidence type="ECO:0000256" key="2">
    <source>
        <dbReference type="ARBA" id="ARBA00012662"/>
    </source>
</evidence>
<evidence type="ECO:0000256" key="4">
    <source>
        <dbReference type="ARBA" id="ARBA00022801"/>
    </source>
</evidence>
<accession>A0ABR7YD40</accession>
<dbReference type="PANTHER" id="PTHR10030">
    <property type="entry name" value="ALPHA-L-FUCOSIDASE"/>
    <property type="match status" value="1"/>
</dbReference>
<keyword evidence="4" id="KW-0378">Hydrolase</keyword>
<evidence type="ECO:0000313" key="7">
    <source>
        <dbReference type="EMBL" id="MBD1429221.1"/>
    </source>
</evidence>
<dbReference type="Gene3D" id="2.60.120.260">
    <property type="entry name" value="Galactose-binding domain-like"/>
    <property type="match status" value="1"/>
</dbReference>
<dbReference type="PANTHER" id="PTHR10030:SF37">
    <property type="entry name" value="ALPHA-L-FUCOSIDASE-RELATED"/>
    <property type="match status" value="1"/>
</dbReference>
<sequence length="456" mass="51529">MSFFNILSTELYAQEIILPSSTQVDWQRAELGAVFHYDLHVFDGVKYNQSKNRLMPVQDIQIFNPSKLDVEQWVLSAKAMGAKFAIITATHETGFALFPSKYNPYNISQLNYKDGKADLVKDFVQACRKHDIKPGVYLGIRWNSFFGVHDFRVQGDGEMQENRQAHYNLMAEGMVEEICSNYGELFEIWFDGGASHPDKGAPDVLPIVKKLQPNCLFYHNDQLAQARWAGSESGTVGYPNWSTFPFNFTGSGESAPSEISKNKYHLLKHGDADGKYFVPAMSDAPLRGHNGRHEWFWEPGDENSVYPLADLVDMYLKSVGRNSTLILGITPDTSGLVPAGDFKRLEEFGKEINRLFDNPIAKVNSDGLIAVIKNEKKIPVTHIMLQEDIAYGHRIMEFAVEVKMGKSWKIIDSGTAVGHKYIKKLEMPIIANNWRVRVTSSRATPKIINFSLYSNK</sequence>
<dbReference type="EMBL" id="JACOIJ010000009">
    <property type="protein sequence ID" value="MBD1429221.1"/>
    <property type="molecule type" value="Genomic_DNA"/>
</dbReference>
<dbReference type="Pfam" id="PF01120">
    <property type="entry name" value="Alpha_L_fucos"/>
    <property type="match status" value="1"/>
</dbReference>
<evidence type="ECO:0000256" key="5">
    <source>
        <dbReference type="ARBA" id="ARBA00023295"/>
    </source>
</evidence>
<dbReference type="InterPro" id="IPR057739">
    <property type="entry name" value="Glyco_hydro_29_N"/>
</dbReference>
<name>A0ABR7YD40_9SPHI</name>
<comment type="similarity">
    <text evidence="1">Belongs to the glycosyl hydrolase 29 family.</text>
</comment>
<dbReference type="RefSeq" id="WP_190301820.1">
    <property type="nucleotide sequence ID" value="NZ_JACOIJ010000009.1"/>
</dbReference>
<evidence type="ECO:0000256" key="1">
    <source>
        <dbReference type="ARBA" id="ARBA00007951"/>
    </source>
</evidence>
<comment type="caution">
    <text evidence="7">The sequence shown here is derived from an EMBL/GenBank/DDBJ whole genome shotgun (WGS) entry which is preliminary data.</text>
</comment>
<keyword evidence="5" id="KW-0326">Glycosidase</keyword>
<keyword evidence="8" id="KW-1185">Reference proteome</keyword>
<keyword evidence="3" id="KW-0732">Signal</keyword>
<dbReference type="SUPFAM" id="SSF51445">
    <property type="entry name" value="(Trans)glycosidases"/>
    <property type="match status" value="1"/>
</dbReference>
<proteinExistence type="inferred from homology"/>
<evidence type="ECO:0000259" key="6">
    <source>
        <dbReference type="Pfam" id="PF01120"/>
    </source>
</evidence>
<evidence type="ECO:0000313" key="8">
    <source>
        <dbReference type="Proteomes" id="UP000651271"/>
    </source>
</evidence>
<dbReference type="InterPro" id="IPR000933">
    <property type="entry name" value="Glyco_hydro_29"/>
</dbReference>
<gene>
    <name evidence="7" type="ORF">H8B04_06520</name>
</gene>
<organism evidence="7 8">
    <name type="scientific">Sphingobacterium litopenaei</name>
    <dbReference type="NCBI Taxonomy" id="2763500"/>
    <lineage>
        <taxon>Bacteria</taxon>
        <taxon>Pseudomonadati</taxon>
        <taxon>Bacteroidota</taxon>
        <taxon>Sphingobacteriia</taxon>
        <taxon>Sphingobacteriales</taxon>
        <taxon>Sphingobacteriaceae</taxon>
        <taxon>Sphingobacterium</taxon>
    </lineage>
</organism>
<evidence type="ECO:0000256" key="3">
    <source>
        <dbReference type="ARBA" id="ARBA00022729"/>
    </source>
</evidence>
<protein>
    <recommendedName>
        <fullName evidence="2">alpha-L-fucosidase</fullName>
        <ecNumber evidence="2">3.2.1.51</ecNumber>
    </recommendedName>
</protein>
<dbReference type="SMART" id="SM00812">
    <property type="entry name" value="Alpha_L_fucos"/>
    <property type="match status" value="1"/>
</dbReference>
<feature type="domain" description="Glycoside hydrolase family 29 N-terminal" evidence="6">
    <location>
        <begin position="51"/>
        <end position="350"/>
    </location>
</feature>
<dbReference type="EC" id="3.2.1.51" evidence="2"/>
<dbReference type="Proteomes" id="UP000651271">
    <property type="component" value="Unassembled WGS sequence"/>
</dbReference>
<dbReference type="Gene3D" id="3.20.20.80">
    <property type="entry name" value="Glycosidases"/>
    <property type="match status" value="1"/>
</dbReference>
<dbReference type="InterPro" id="IPR017853">
    <property type="entry name" value="GH"/>
</dbReference>
<reference evidence="7 8" key="1">
    <citation type="submission" date="2020-08" db="EMBL/GenBank/DDBJ databases">
        <title>Sphingobacterium sp. DN04309 isolated from aquaculture water.</title>
        <authorList>
            <person name="Zhang M."/>
        </authorList>
    </citation>
    <scope>NUCLEOTIDE SEQUENCE [LARGE SCALE GENOMIC DNA]</scope>
    <source>
        <strain evidence="7 8">DN04309</strain>
    </source>
</reference>